<name>A0AAE7S0V0_9CAUD</name>
<evidence type="ECO:0000313" key="1">
    <source>
        <dbReference type="EMBL" id="QWM90803.1"/>
    </source>
</evidence>
<protein>
    <submittedName>
        <fullName evidence="1">Transcriptional regulator</fullName>
    </submittedName>
</protein>
<reference evidence="1 2" key="1">
    <citation type="submission" date="2021-04" db="EMBL/GenBank/DDBJ databases">
        <authorList>
            <person name="Shkoporov A.N."/>
            <person name="Stockdale S.R."/>
            <person name="Guerin E."/>
            <person name="Ross R.P."/>
            <person name="Hill C."/>
        </authorList>
    </citation>
    <scope>NUCLEOTIDE SEQUENCE [LARGE SCALE GENOMIC DNA]</scope>
    <source>
        <strain evidence="2">cr105_1</strain>
    </source>
</reference>
<proteinExistence type="predicted"/>
<organism evidence="1 2">
    <name type="scientific">uncultured phage cr105_1</name>
    <dbReference type="NCBI Taxonomy" id="2986415"/>
    <lineage>
        <taxon>Viruses</taxon>
        <taxon>Duplodnaviria</taxon>
        <taxon>Heunggongvirae</taxon>
        <taxon>Uroviricota</taxon>
        <taxon>Caudoviricetes</taxon>
        <taxon>Crassvirales</taxon>
        <taxon>Suoliviridae</taxon>
        <taxon>Loutivirinae</taxon>
        <taxon>Buchavirus</taxon>
        <taxon>Buchavirus intestinalis</taxon>
    </lineage>
</organism>
<dbReference type="RefSeq" id="YP_010509743.1">
    <property type="nucleotide sequence ID" value="NC_067211.1"/>
</dbReference>
<dbReference type="EMBL" id="MZ130493">
    <property type="protein sequence ID" value="QWM90803.1"/>
    <property type="molecule type" value="Genomic_DNA"/>
</dbReference>
<dbReference type="GeneID" id="75687232"/>
<evidence type="ECO:0000313" key="2">
    <source>
        <dbReference type="Proteomes" id="UP000827483"/>
    </source>
</evidence>
<sequence>MSDLIDMAMIMPQYPIPNHKDGGIHIKKKNRGKFNALKKRTGKTTEELTHSKNPLTRKRAIFAQNFSKIAKRRKKRK</sequence>
<accession>A0AAE7S0V0</accession>
<gene>
    <name evidence="1" type="primary">gp_72833</name>
</gene>
<dbReference type="Proteomes" id="UP000827483">
    <property type="component" value="Segment"/>
</dbReference>
<dbReference type="KEGG" id="vg:75687232"/>
<keyword evidence="2" id="KW-1185">Reference proteome</keyword>